<dbReference type="STRING" id="246199.CUS_7606"/>
<sequence>MERGDKVNSLGFERVLLIFQQLSGCKADRINEVTPLVMSAMKSLEREIDHAKLTEAAVPACEYAAACSAVYDYICREASREQMAVTAGGAADNSGDFTHRIKGAAELKREAVRRIEWLMPNNEFFFETM</sequence>
<reference evidence="1 2" key="1">
    <citation type="submission" date="2011-02" db="EMBL/GenBank/DDBJ databases">
        <authorList>
            <person name="Nelson K.E."/>
            <person name="Sutton G."/>
            <person name="Torralba M."/>
            <person name="Durkin S."/>
            <person name="Harkins D."/>
            <person name="Montgomery R."/>
            <person name="Ziemer C."/>
            <person name="Klaassens E."/>
            <person name="Ocuiv P."/>
            <person name="Morrison M."/>
        </authorList>
    </citation>
    <scope>NUCLEOTIDE SEQUENCE [LARGE SCALE GENOMIC DNA]</scope>
    <source>
        <strain evidence="1 2">8</strain>
    </source>
</reference>
<dbReference type="OrthoDB" id="1823158at2"/>
<gene>
    <name evidence="1" type="ORF">CUS_7606</name>
</gene>
<dbReference type="Proteomes" id="UP000004259">
    <property type="component" value="Unassembled WGS sequence"/>
</dbReference>
<dbReference type="AlphaFoldDB" id="E9SH78"/>
<comment type="caution">
    <text evidence="1">The sequence shown here is derived from an EMBL/GenBank/DDBJ whole genome shotgun (WGS) entry which is preliminary data.</text>
</comment>
<dbReference type="eggNOG" id="ENOG50324CW">
    <property type="taxonomic scope" value="Bacteria"/>
</dbReference>
<proteinExistence type="predicted"/>
<organism evidence="1 2">
    <name type="scientific">Ruminococcus albus 8</name>
    <dbReference type="NCBI Taxonomy" id="246199"/>
    <lineage>
        <taxon>Bacteria</taxon>
        <taxon>Bacillati</taxon>
        <taxon>Bacillota</taxon>
        <taxon>Clostridia</taxon>
        <taxon>Eubacteriales</taxon>
        <taxon>Oscillospiraceae</taxon>
        <taxon>Ruminococcus</taxon>
    </lineage>
</organism>
<dbReference type="EMBL" id="ADKM02000130">
    <property type="protein sequence ID" value="EGC01450.1"/>
    <property type="molecule type" value="Genomic_DNA"/>
</dbReference>
<name>E9SH78_RUMAL</name>
<evidence type="ECO:0000313" key="2">
    <source>
        <dbReference type="Proteomes" id="UP000004259"/>
    </source>
</evidence>
<keyword evidence="2" id="KW-1185">Reference proteome</keyword>
<protein>
    <submittedName>
        <fullName evidence="1">Uncharacterized protein</fullName>
    </submittedName>
</protein>
<evidence type="ECO:0000313" key="1">
    <source>
        <dbReference type="EMBL" id="EGC01450.1"/>
    </source>
</evidence>
<accession>E9SH78</accession>